<dbReference type="InterPro" id="IPR018060">
    <property type="entry name" value="HTH_AraC"/>
</dbReference>
<dbReference type="PROSITE" id="PS01124">
    <property type="entry name" value="HTH_ARAC_FAMILY_2"/>
    <property type="match status" value="1"/>
</dbReference>
<feature type="domain" description="HTH araC/xylS-type" evidence="4">
    <location>
        <begin position="44"/>
        <end position="142"/>
    </location>
</feature>
<reference evidence="5 6" key="1">
    <citation type="submission" date="2024-01" db="EMBL/GenBank/DDBJ databases">
        <title>Sphingobacterium tenebrionis sp. nov., a novel endophyte isolated from tenebrio molitor intestines.</title>
        <authorList>
            <person name="Zhang C."/>
        </authorList>
    </citation>
    <scope>NUCLEOTIDE SEQUENCE [LARGE SCALE GENOMIC DNA]</scope>
    <source>
        <strain evidence="5 6">PU5-4</strain>
    </source>
</reference>
<keyword evidence="6" id="KW-1185">Reference proteome</keyword>
<dbReference type="InterPro" id="IPR050204">
    <property type="entry name" value="AraC_XylS_family_regulators"/>
</dbReference>
<dbReference type="PANTHER" id="PTHR46796">
    <property type="entry name" value="HTH-TYPE TRANSCRIPTIONAL ACTIVATOR RHAS-RELATED"/>
    <property type="match status" value="1"/>
</dbReference>
<dbReference type="InterPro" id="IPR020449">
    <property type="entry name" value="Tscrpt_reg_AraC-type_HTH"/>
</dbReference>
<accession>A0ABU8I6S5</accession>
<dbReference type="EMBL" id="JAYLLN010000026">
    <property type="protein sequence ID" value="MEI5985417.1"/>
    <property type="molecule type" value="Genomic_DNA"/>
</dbReference>
<dbReference type="Gene3D" id="1.10.10.60">
    <property type="entry name" value="Homeodomain-like"/>
    <property type="match status" value="1"/>
</dbReference>
<dbReference type="PROSITE" id="PS00041">
    <property type="entry name" value="HTH_ARAC_FAMILY_1"/>
    <property type="match status" value="1"/>
</dbReference>
<keyword evidence="1" id="KW-0805">Transcription regulation</keyword>
<protein>
    <submittedName>
        <fullName evidence="5">AraC family transcriptional regulator</fullName>
    </submittedName>
</protein>
<sequence length="144" mass="16925">MINIYKDLSYRDEQTFKEIEALILKIEEGNKKRVEQLQIPNWVNTAKEYLLENWNKTVGLEELAALCGVHKVTISKYFPKYVGSSLRLYQRKVRIIRAIELIRSKKYSLTEVAFLCGFADQSHFTRFFRQTVGCLPKELPMDET</sequence>
<dbReference type="Pfam" id="PF12833">
    <property type="entry name" value="HTH_18"/>
    <property type="match status" value="1"/>
</dbReference>
<keyword evidence="3" id="KW-0804">Transcription</keyword>
<organism evidence="5 6">
    <name type="scientific">Sphingobacterium tenebrionis</name>
    <dbReference type="NCBI Taxonomy" id="3111775"/>
    <lineage>
        <taxon>Bacteria</taxon>
        <taxon>Pseudomonadati</taxon>
        <taxon>Bacteroidota</taxon>
        <taxon>Sphingobacteriia</taxon>
        <taxon>Sphingobacteriales</taxon>
        <taxon>Sphingobacteriaceae</taxon>
        <taxon>Sphingobacterium</taxon>
    </lineage>
</organism>
<dbReference type="Proteomes" id="UP001363035">
    <property type="component" value="Unassembled WGS sequence"/>
</dbReference>
<gene>
    <name evidence="5" type="ORF">VJ786_10940</name>
</gene>
<name>A0ABU8I6S5_9SPHI</name>
<proteinExistence type="predicted"/>
<evidence type="ECO:0000256" key="2">
    <source>
        <dbReference type="ARBA" id="ARBA00023125"/>
    </source>
</evidence>
<evidence type="ECO:0000259" key="4">
    <source>
        <dbReference type="PROSITE" id="PS01124"/>
    </source>
</evidence>
<evidence type="ECO:0000256" key="1">
    <source>
        <dbReference type="ARBA" id="ARBA00023015"/>
    </source>
</evidence>
<evidence type="ECO:0000313" key="5">
    <source>
        <dbReference type="EMBL" id="MEI5985417.1"/>
    </source>
</evidence>
<dbReference type="SUPFAM" id="SSF46689">
    <property type="entry name" value="Homeodomain-like"/>
    <property type="match status" value="2"/>
</dbReference>
<comment type="caution">
    <text evidence="5">The sequence shown here is derived from an EMBL/GenBank/DDBJ whole genome shotgun (WGS) entry which is preliminary data.</text>
</comment>
<dbReference type="InterPro" id="IPR009057">
    <property type="entry name" value="Homeodomain-like_sf"/>
</dbReference>
<dbReference type="RefSeq" id="WP_099365799.1">
    <property type="nucleotide sequence ID" value="NZ_JAYLLN010000026.1"/>
</dbReference>
<keyword evidence="2" id="KW-0238">DNA-binding</keyword>
<evidence type="ECO:0000313" key="6">
    <source>
        <dbReference type="Proteomes" id="UP001363035"/>
    </source>
</evidence>
<dbReference type="PRINTS" id="PR00032">
    <property type="entry name" value="HTHARAC"/>
</dbReference>
<dbReference type="SMART" id="SM00342">
    <property type="entry name" value="HTH_ARAC"/>
    <property type="match status" value="1"/>
</dbReference>
<dbReference type="InterPro" id="IPR018062">
    <property type="entry name" value="HTH_AraC-typ_CS"/>
</dbReference>
<evidence type="ECO:0000256" key="3">
    <source>
        <dbReference type="ARBA" id="ARBA00023163"/>
    </source>
</evidence>